<proteinExistence type="predicted"/>
<dbReference type="EMBL" id="KN831799">
    <property type="protein sequence ID" value="KIM37149.1"/>
    <property type="molecule type" value="Genomic_DNA"/>
</dbReference>
<organism evidence="1 2">
    <name type="scientific">Hebeloma cylindrosporum</name>
    <dbReference type="NCBI Taxonomy" id="76867"/>
    <lineage>
        <taxon>Eukaryota</taxon>
        <taxon>Fungi</taxon>
        <taxon>Dikarya</taxon>
        <taxon>Basidiomycota</taxon>
        <taxon>Agaricomycotina</taxon>
        <taxon>Agaricomycetes</taxon>
        <taxon>Agaricomycetidae</taxon>
        <taxon>Agaricales</taxon>
        <taxon>Agaricineae</taxon>
        <taxon>Hymenogastraceae</taxon>
        <taxon>Hebeloma</taxon>
    </lineage>
</organism>
<keyword evidence="2" id="KW-1185">Reference proteome</keyword>
<reference evidence="1 2" key="1">
    <citation type="submission" date="2014-04" db="EMBL/GenBank/DDBJ databases">
        <authorList>
            <consortium name="DOE Joint Genome Institute"/>
            <person name="Kuo A."/>
            <person name="Gay G."/>
            <person name="Dore J."/>
            <person name="Kohler A."/>
            <person name="Nagy L.G."/>
            <person name="Floudas D."/>
            <person name="Copeland A."/>
            <person name="Barry K.W."/>
            <person name="Cichocki N."/>
            <person name="Veneault-Fourrey C."/>
            <person name="LaButti K."/>
            <person name="Lindquist E.A."/>
            <person name="Lipzen A."/>
            <person name="Lundell T."/>
            <person name="Morin E."/>
            <person name="Murat C."/>
            <person name="Sun H."/>
            <person name="Tunlid A."/>
            <person name="Henrissat B."/>
            <person name="Grigoriev I.V."/>
            <person name="Hibbett D.S."/>
            <person name="Martin F."/>
            <person name="Nordberg H.P."/>
            <person name="Cantor M.N."/>
            <person name="Hua S.X."/>
        </authorList>
    </citation>
    <scope>NUCLEOTIDE SEQUENCE [LARGE SCALE GENOMIC DNA]</scope>
    <source>
        <strain evidence="2">h7</strain>
    </source>
</reference>
<protein>
    <submittedName>
        <fullName evidence="1">Uncharacterized protein</fullName>
    </submittedName>
</protein>
<name>A0A0C3BYP9_HEBCY</name>
<evidence type="ECO:0000313" key="1">
    <source>
        <dbReference type="EMBL" id="KIM37149.1"/>
    </source>
</evidence>
<accession>A0A0C3BYP9</accession>
<evidence type="ECO:0000313" key="2">
    <source>
        <dbReference type="Proteomes" id="UP000053424"/>
    </source>
</evidence>
<sequence length="72" mass="7735">MTFWSATTSSIPHRMIMASCIMGFTTLIAVANSGSPKLLENNTSPTAPRNGKAGEARISEWEKGFVVLTFDG</sequence>
<gene>
    <name evidence="1" type="ORF">M413DRAFT_278575</name>
</gene>
<reference evidence="2" key="2">
    <citation type="submission" date="2015-01" db="EMBL/GenBank/DDBJ databases">
        <title>Evolutionary Origins and Diversification of the Mycorrhizal Mutualists.</title>
        <authorList>
            <consortium name="DOE Joint Genome Institute"/>
            <consortium name="Mycorrhizal Genomics Consortium"/>
            <person name="Kohler A."/>
            <person name="Kuo A."/>
            <person name="Nagy L.G."/>
            <person name="Floudas D."/>
            <person name="Copeland A."/>
            <person name="Barry K.W."/>
            <person name="Cichocki N."/>
            <person name="Veneault-Fourrey C."/>
            <person name="LaButti K."/>
            <person name="Lindquist E.A."/>
            <person name="Lipzen A."/>
            <person name="Lundell T."/>
            <person name="Morin E."/>
            <person name="Murat C."/>
            <person name="Riley R."/>
            <person name="Ohm R."/>
            <person name="Sun H."/>
            <person name="Tunlid A."/>
            <person name="Henrissat B."/>
            <person name="Grigoriev I.V."/>
            <person name="Hibbett D.S."/>
            <person name="Martin F."/>
        </authorList>
    </citation>
    <scope>NUCLEOTIDE SEQUENCE [LARGE SCALE GENOMIC DNA]</scope>
    <source>
        <strain evidence="2">h7</strain>
    </source>
</reference>
<dbReference type="Proteomes" id="UP000053424">
    <property type="component" value="Unassembled WGS sequence"/>
</dbReference>
<dbReference type="AlphaFoldDB" id="A0A0C3BYP9"/>
<dbReference type="HOGENOM" id="CLU_2722526_0_0_1"/>